<dbReference type="InterPro" id="IPR007421">
    <property type="entry name" value="Schlafen_AlbA_2_dom"/>
</dbReference>
<dbReference type="InterPro" id="IPR038461">
    <property type="entry name" value="Schlafen_AlbA_2_dom_sf"/>
</dbReference>
<sequence length="467" mass="54122">MYISKVNLKNFGPFDEYSITFKSTGINLITGYAGSGKTQFFGAFIYILYGKKALGTSDINEESSVILLTEHKKIKQSHEYIYSSNNISYNFHQQMPMLSKSINNLSLTQSHFHNIKPSLIKIGLRNDIDLSFQKIELMNKIISQDTDLLFYWNEVIKKYIPDSNKHSGKIVVTSHGHQNLLILLGLLLSEIQNNRNTPLIIDESFPFVYDNYIFHDEKAFKLIWSCLNYIAKTRQVIIFSLPFLNNNQAKEDSLNITFMADLSRVSNNKLSPIYYNNWFPSQSKFNSKKKTESKLEVIKYIKNKYLEEDEHRFIELKEVQGKNPINSIISLVDQYVVAYLNEFSKHSGMIIWGVTDNERKIVGVTLNYKQRDELRKQVSEKIAKIEPSIPPSSFKINLVKVYNDKAEEIPDLYIIEVLVEPYINDTYLFCTSKSEVYIKTDGGKRKLTPVEIQKEVLKRQSMKKAQT</sequence>
<dbReference type="InterPro" id="IPR027417">
    <property type="entry name" value="P-loop_NTPase"/>
</dbReference>
<dbReference type="Pfam" id="PF04326">
    <property type="entry name" value="SLFN_AlbA_2"/>
    <property type="match status" value="1"/>
</dbReference>
<reference evidence="2 3" key="1">
    <citation type="submission" date="2017-09" db="EMBL/GenBank/DDBJ databases">
        <title>Large-scale bioinformatics analysis of Bacillus genomes uncovers conserved roles of natural products in bacterial physiology.</title>
        <authorList>
            <consortium name="Agbiome Team Llc"/>
            <person name="Bleich R.M."/>
            <person name="Grubbs K.J."/>
            <person name="Santa Maria K.C."/>
            <person name="Allen S.E."/>
            <person name="Farag S."/>
            <person name="Shank E.A."/>
            <person name="Bowers A."/>
        </authorList>
    </citation>
    <scope>NUCLEOTIDE SEQUENCE [LARGE SCALE GENOMIC DNA]</scope>
    <source>
        <strain evidence="2 3">AFS044295</strain>
    </source>
</reference>
<organism evidence="2 3">
    <name type="scientific">Bacillus wiedmannii</name>
    <dbReference type="NCBI Taxonomy" id="1890302"/>
    <lineage>
        <taxon>Bacteria</taxon>
        <taxon>Bacillati</taxon>
        <taxon>Bacillota</taxon>
        <taxon>Bacilli</taxon>
        <taxon>Bacillales</taxon>
        <taxon>Bacillaceae</taxon>
        <taxon>Bacillus</taxon>
        <taxon>Bacillus cereus group</taxon>
    </lineage>
</organism>
<dbReference type="Proteomes" id="UP000223364">
    <property type="component" value="Unassembled WGS sequence"/>
</dbReference>
<evidence type="ECO:0000259" key="1">
    <source>
        <dbReference type="Pfam" id="PF04326"/>
    </source>
</evidence>
<gene>
    <name evidence="2" type="ORF">COF57_30195</name>
</gene>
<dbReference type="AlphaFoldDB" id="A0A2C4PT82"/>
<dbReference type="PANTHER" id="PTHR12155:SF41">
    <property type="entry name" value="SCHLAFEN ALBA-2 DOMAIN-CONTAINING PROTEIN"/>
    <property type="match status" value="1"/>
</dbReference>
<feature type="domain" description="Schlafen AlbA-2" evidence="1">
    <location>
        <begin position="310"/>
        <end position="447"/>
    </location>
</feature>
<evidence type="ECO:0000313" key="2">
    <source>
        <dbReference type="EMBL" id="PHD55423.1"/>
    </source>
</evidence>
<dbReference type="Gene3D" id="3.40.50.300">
    <property type="entry name" value="P-loop containing nucleotide triphosphate hydrolases"/>
    <property type="match status" value="1"/>
</dbReference>
<comment type="caution">
    <text evidence="2">The sequence shown here is derived from an EMBL/GenBank/DDBJ whole genome shotgun (WGS) entry which is preliminary data.</text>
</comment>
<dbReference type="SUPFAM" id="SSF52540">
    <property type="entry name" value="P-loop containing nucleoside triphosphate hydrolases"/>
    <property type="match status" value="1"/>
</dbReference>
<dbReference type="RefSeq" id="WP_098816247.1">
    <property type="nucleotide sequence ID" value="NZ_NUSP01000056.1"/>
</dbReference>
<dbReference type="EMBL" id="NUSP01000056">
    <property type="protein sequence ID" value="PHD55423.1"/>
    <property type="molecule type" value="Genomic_DNA"/>
</dbReference>
<dbReference type="PANTHER" id="PTHR12155">
    <property type="entry name" value="SCHLAFEN"/>
    <property type="match status" value="1"/>
</dbReference>
<name>A0A2C4PT82_9BACI</name>
<proteinExistence type="predicted"/>
<dbReference type="Gene3D" id="3.30.950.30">
    <property type="entry name" value="Schlafen, AAA domain"/>
    <property type="match status" value="1"/>
</dbReference>
<dbReference type="InterPro" id="IPR029684">
    <property type="entry name" value="Schlafen"/>
</dbReference>
<evidence type="ECO:0000313" key="3">
    <source>
        <dbReference type="Proteomes" id="UP000223364"/>
    </source>
</evidence>
<protein>
    <recommendedName>
        <fullName evidence="1">Schlafen AlbA-2 domain-containing protein</fullName>
    </recommendedName>
</protein>
<accession>A0A2C4PT82</accession>
<dbReference type="Pfam" id="PF13555">
    <property type="entry name" value="AAA_29"/>
    <property type="match status" value="1"/>
</dbReference>